<evidence type="ECO:0000313" key="1">
    <source>
        <dbReference type="EMBL" id="GGJ91509.1"/>
    </source>
</evidence>
<reference evidence="1" key="1">
    <citation type="journal article" date="2014" name="Int. J. Syst. Evol. Microbiol.">
        <title>Complete genome sequence of Corynebacterium casei LMG S-19264T (=DSM 44701T), isolated from a smear-ripened cheese.</title>
        <authorList>
            <consortium name="US DOE Joint Genome Institute (JGI-PGF)"/>
            <person name="Walter F."/>
            <person name="Albersmeier A."/>
            <person name="Kalinowski J."/>
            <person name="Ruckert C."/>
        </authorList>
    </citation>
    <scope>NUCLEOTIDE SEQUENCE</scope>
    <source>
        <strain evidence="1">JCM 14719</strain>
    </source>
</reference>
<protein>
    <recommendedName>
        <fullName evidence="3">Spore coat protein</fullName>
    </recommendedName>
</protein>
<evidence type="ECO:0008006" key="3">
    <source>
        <dbReference type="Google" id="ProtNLM"/>
    </source>
</evidence>
<accession>A0A8J3F8Y5</accession>
<organism evidence="1 2">
    <name type="scientific">Calditerricola satsumensis</name>
    <dbReference type="NCBI Taxonomy" id="373054"/>
    <lineage>
        <taxon>Bacteria</taxon>
        <taxon>Bacillati</taxon>
        <taxon>Bacillota</taxon>
        <taxon>Bacilli</taxon>
        <taxon>Bacillales</taxon>
        <taxon>Bacillaceae</taxon>
        <taxon>Calditerricola</taxon>
    </lineage>
</organism>
<dbReference type="RefSeq" id="WP_157057602.1">
    <property type="nucleotide sequence ID" value="NZ_BMOF01000001.1"/>
</dbReference>
<keyword evidence="2" id="KW-1185">Reference proteome</keyword>
<proteinExistence type="predicted"/>
<comment type="caution">
    <text evidence="1">The sequence shown here is derived from an EMBL/GenBank/DDBJ whole genome shotgun (WGS) entry which is preliminary data.</text>
</comment>
<dbReference type="EMBL" id="BMOF01000001">
    <property type="protein sequence ID" value="GGJ91509.1"/>
    <property type="molecule type" value="Genomic_DNA"/>
</dbReference>
<dbReference type="AlphaFoldDB" id="A0A8J3F8Y5"/>
<name>A0A8J3F8Y5_9BACI</name>
<gene>
    <name evidence="1" type="ORF">GCM10007043_01530</name>
</gene>
<reference evidence="1" key="2">
    <citation type="submission" date="2020-09" db="EMBL/GenBank/DDBJ databases">
        <authorList>
            <person name="Sun Q."/>
            <person name="Ohkuma M."/>
        </authorList>
    </citation>
    <scope>NUCLEOTIDE SEQUENCE</scope>
    <source>
        <strain evidence="1">JCM 14719</strain>
    </source>
</reference>
<evidence type="ECO:0000313" key="2">
    <source>
        <dbReference type="Proteomes" id="UP000637720"/>
    </source>
</evidence>
<sequence>MANAVMKPLTSNELVALDTLLASEALLVRKYLDAAQNVQDLTLQPFCRDMAERHRRNFDLLLLSLQQHGGVTPVLTS</sequence>
<dbReference type="Proteomes" id="UP000637720">
    <property type="component" value="Unassembled WGS sequence"/>
</dbReference>